<sequence>MDQKKLNELLEAAKKGDYSKLEEVKNMISEEDYQKALNIFNQYSQKSEEEILRELGRLKDIIPNQQEIIDQMLPFLDEEQKAKLDKILEILDQY</sequence>
<dbReference type="PATRIC" id="fig|84022.5.peg.2902"/>
<evidence type="ECO:0000313" key="1">
    <source>
        <dbReference type="EMBL" id="AKL94905.1"/>
    </source>
</evidence>
<protein>
    <submittedName>
        <fullName evidence="1">Uncharacterized protein</fullName>
    </submittedName>
</protein>
<evidence type="ECO:0000313" key="2">
    <source>
        <dbReference type="Proteomes" id="UP000035704"/>
    </source>
</evidence>
<dbReference type="KEGG" id="cace:CACET_c14410"/>
<dbReference type="RefSeq" id="WP_044823679.1">
    <property type="nucleotide sequence ID" value="NZ_CP009687.1"/>
</dbReference>
<dbReference type="Proteomes" id="UP000035704">
    <property type="component" value="Chromosome"/>
</dbReference>
<accession>A0A0D8IC26</accession>
<reference evidence="1 2" key="1">
    <citation type="submission" date="2014-10" db="EMBL/GenBank/DDBJ databases">
        <title>Genome sequence of Clostridium aceticum DSM 1496.</title>
        <authorList>
            <person name="Poehlein A."/>
            <person name="Schiel-Bengelsdorf B."/>
            <person name="Gottschalk G."/>
            <person name="Duerre P."/>
            <person name="Daniel R."/>
        </authorList>
    </citation>
    <scope>NUCLEOTIDE SEQUENCE [LARGE SCALE GENOMIC DNA]</scope>
    <source>
        <strain evidence="1 2">DSM 1496</strain>
    </source>
</reference>
<dbReference type="AlphaFoldDB" id="A0A0D8IC26"/>
<dbReference type="OrthoDB" id="1954795at2"/>
<keyword evidence="2" id="KW-1185">Reference proteome</keyword>
<name>A0A0D8IC26_9CLOT</name>
<organism evidence="1 2">
    <name type="scientific">Clostridium aceticum</name>
    <dbReference type="NCBI Taxonomy" id="84022"/>
    <lineage>
        <taxon>Bacteria</taxon>
        <taxon>Bacillati</taxon>
        <taxon>Bacillota</taxon>
        <taxon>Clostridia</taxon>
        <taxon>Eubacteriales</taxon>
        <taxon>Clostridiaceae</taxon>
        <taxon>Clostridium</taxon>
    </lineage>
</organism>
<proteinExistence type="predicted"/>
<dbReference type="EMBL" id="CP009687">
    <property type="protein sequence ID" value="AKL94905.1"/>
    <property type="molecule type" value="Genomic_DNA"/>
</dbReference>
<gene>
    <name evidence="1" type="ORF">CACET_c14410</name>
</gene>